<keyword evidence="1" id="KW-0812">Transmembrane</keyword>
<dbReference type="EMBL" id="JACJVQ010000013">
    <property type="protein sequence ID" value="MBB6635482.1"/>
    <property type="molecule type" value="Genomic_DNA"/>
</dbReference>
<keyword evidence="1" id="KW-0472">Membrane</keyword>
<feature type="transmembrane region" description="Helical" evidence="1">
    <location>
        <begin position="79"/>
        <end position="99"/>
    </location>
</feature>
<dbReference type="RefSeq" id="WP_185120707.1">
    <property type="nucleotide sequence ID" value="NZ_JACJVQ010000013.1"/>
</dbReference>
<organism evidence="2 3">
    <name type="scientific">Cohnella thailandensis</name>
    <dbReference type="NCBI Taxonomy" id="557557"/>
    <lineage>
        <taxon>Bacteria</taxon>
        <taxon>Bacillati</taxon>
        <taxon>Bacillota</taxon>
        <taxon>Bacilli</taxon>
        <taxon>Bacillales</taxon>
        <taxon>Paenibacillaceae</taxon>
        <taxon>Cohnella</taxon>
    </lineage>
</organism>
<keyword evidence="1" id="KW-1133">Transmembrane helix</keyword>
<evidence type="ECO:0000313" key="2">
    <source>
        <dbReference type="EMBL" id="MBB6635482.1"/>
    </source>
</evidence>
<gene>
    <name evidence="2" type="primary">spoIIM</name>
    <name evidence="2" type="ORF">H7B67_15290</name>
</gene>
<dbReference type="AlphaFoldDB" id="A0A841SW72"/>
<dbReference type="Pfam" id="PF01944">
    <property type="entry name" value="SpoIIM"/>
    <property type="match status" value="1"/>
</dbReference>
<proteinExistence type="predicted"/>
<dbReference type="InterPro" id="IPR002798">
    <property type="entry name" value="SpoIIM-like"/>
</dbReference>
<dbReference type="NCBIfam" id="TIGR02831">
    <property type="entry name" value="spo_II_M"/>
    <property type="match status" value="1"/>
</dbReference>
<dbReference type="Proteomes" id="UP000535838">
    <property type="component" value="Unassembled WGS sequence"/>
</dbReference>
<protein>
    <submittedName>
        <fullName evidence="2">Stage II sporulation protein M</fullName>
    </submittedName>
</protein>
<comment type="caution">
    <text evidence="2">The sequence shown here is derived from an EMBL/GenBank/DDBJ whole genome shotgun (WGS) entry which is preliminary data.</text>
</comment>
<dbReference type="InterPro" id="IPR014196">
    <property type="entry name" value="SpoIIM"/>
</dbReference>
<evidence type="ECO:0000313" key="3">
    <source>
        <dbReference type="Proteomes" id="UP000535838"/>
    </source>
</evidence>
<sequence>MNLRLWNLSARDNRNMYIFMGVLLLSGTVFGVVLVGALTLDQQQDLADRLDVYWQTFGNAEALDAGAAFRDRFFLYAKWLFLIWMLGLSVIGLPFVMALDFLKGVLLGFSVGLIVREMSWHGVGLSLAAVAPQNLLVIPALIIASVSASRFAYFVVRERLFRRKGNMLPPFVAHTAVAGAMLVVLCAASLYEAYVSPLVIERIAPDPGLAAQLPKLEK</sequence>
<feature type="transmembrane region" description="Helical" evidence="1">
    <location>
        <begin position="135"/>
        <end position="156"/>
    </location>
</feature>
<evidence type="ECO:0000256" key="1">
    <source>
        <dbReference type="SAM" id="Phobius"/>
    </source>
</evidence>
<feature type="transmembrane region" description="Helical" evidence="1">
    <location>
        <begin position="168"/>
        <end position="191"/>
    </location>
</feature>
<reference evidence="2 3" key="1">
    <citation type="submission" date="2020-08" db="EMBL/GenBank/DDBJ databases">
        <title>Cohnella phylogeny.</title>
        <authorList>
            <person name="Dunlap C."/>
        </authorList>
    </citation>
    <scope>NUCLEOTIDE SEQUENCE [LARGE SCALE GENOMIC DNA]</scope>
    <source>
        <strain evidence="2 3">DSM 25241</strain>
    </source>
</reference>
<accession>A0A841SW72</accession>
<keyword evidence="3" id="KW-1185">Reference proteome</keyword>
<feature type="transmembrane region" description="Helical" evidence="1">
    <location>
        <begin position="16"/>
        <end position="40"/>
    </location>
</feature>
<name>A0A841SW72_9BACL</name>
<dbReference type="PIRSF" id="PIRSF038973">
    <property type="entry name" value="SpoIIM"/>
    <property type="match status" value="1"/>
</dbReference>